<gene>
    <name evidence="4" type="ORF">FOZ60_001692</name>
</gene>
<organism evidence="4 5">
    <name type="scientific">Perkinsus olseni</name>
    <name type="common">Perkinsus atlanticus</name>
    <dbReference type="NCBI Taxonomy" id="32597"/>
    <lineage>
        <taxon>Eukaryota</taxon>
        <taxon>Sar</taxon>
        <taxon>Alveolata</taxon>
        <taxon>Perkinsozoa</taxon>
        <taxon>Perkinsea</taxon>
        <taxon>Perkinsida</taxon>
        <taxon>Perkinsidae</taxon>
        <taxon>Perkinsus</taxon>
    </lineage>
</organism>
<dbReference type="GO" id="GO:0005634">
    <property type="term" value="C:nucleus"/>
    <property type="evidence" value="ECO:0007669"/>
    <property type="project" value="TreeGrafter"/>
</dbReference>
<name>A0A7J6NZP2_PEROL</name>
<feature type="compositionally biased region" description="Polar residues" evidence="3">
    <location>
        <begin position="459"/>
        <end position="472"/>
    </location>
</feature>
<feature type="non-terminal residue" evidence="4">
    <location>
        <position position="1"/>
    </location>
</feature>
<dbReference type="Pfam" id="PF00012">
    <property type="entry name" value="HSP70"/>
    <property type="match status" value="1"/>
</dbReference>
<reference evidence="4 5" key="1">
    <citation type="submission" date="2020-04" db="EMBL/GenBank/DDBJ databases">
        <title>Perkinsus olseni comparative genomics.</title>
        <authorList>
            <person name="Bogema D.R."/>
        </authorList>
    </citation>
    <scope>NUCLEOTIDE SEQUENCE [LARGE SCALE GENOMIC DNA]</scope>
    <source>
        <strain evidence="4">00978-12</strain>
    </source>
</reference>
<dbReference type="AlphaFoldDB" id="A0A7J6NZP2"/>
<dbReference type="InterPro" id="IPR029048">
    <property type="entry name" value="HSP70_C_sf"/>
</dbReference>
<dbReference type="SUPFAM" id="SSF100934">
    <property type="entry name" value="Heat shock protein 70kD (HSP70), C-terminal subdomain"/>
    <property type="match status" value="1"/>
</dbReference>
<dbReference type="PANTHER" id="PTHR45639">
    <property type="entry name" value="HSC70CB, ISOFORM G-RELATED"/>
    <property type="match status" value="1"/>
</dbReference>
<feature type="region of interest" description="Disordered" evidence="3">
    <location>
        <begin position="63"/>
        <end position="87"/>
    </location>
</feature>
<feature type="region of interest" description="Disordered" evidence="3">
    <location>
        <begin position="171"/>
        <end position="236"/>
    </location>
</feature>
<dbReference type="Gene3D" id="2.60.34.10">
    <property type="entry name" value="Substrate Binding Domain Of DNAk, Chain A, domain 1"/>
    <property type="match status" value="1"/>
</dbReference>
<dbReference type="PANTHER" id="PTHR45639:SF4">
    <property type="entry name" value="HSC70CB, ISOFORM G"/>
    <property type="match status" value="1"/>
</dbReference>
<dbReference type="InterPro" id="IPR029047">
    <property type="entry name" value="HSP70_peptide-bd_sf"/>
</dbReference>
<evidence type="ECO:0000256" key="1">
    <source>
        <dbReference type="ARBA" id="ARBA00022741"/>
    </source>
</evidence>
<dbReference type="GO" id="GO:0005524">
    <property type="term" value="F:ATP binding"/>
    <property type="evidence" value="ECO:0007669"/>
    <property type="project" value="UniProtKB-KW"/>
</dbReference>
<evidence type="ECO:0000256" key="3">
    <source>
        <dbReference type="SAM" id="MobiDB-lite"/>
    </source>
</evidence>
<dbReference type="GO" id="GO:0140662">
    <property type="term" value="F:ATP-dependent protein folding chaperone"/>
    <property type="evidence" value="ECO:0007669"/>
    <property type="project" value="InterPro"/>
</dbReference>
<accession>A0A7J6NZP2</accession>
<evidence type="ECO:0000313" key="4">
    <source>
        <dbReference type="EMBL" id="KAF4689354.1"/>
    </source>
</evidence>
<dbReference type="GO" id="GO:0005829">
    <property type="term" value="C:cytosol"/>
    <property type="evidence" value="ECO:0007669"/>
    <property type="project" value="TreeGrafter"/>
</dbReference>
<feature type="region of interest" description="Disordered" evidence="3">
    <location>
        <begin position="447"/>
        <end position="522"/>
    </location>
</feature>
<keyword evidence="1" id="KW-0547">Nucleotide-binding</keyword>
<feature type="compositionally biased region" description="Basic and acidic residues" evidence="3">
    <location>
        <begin position="171"/>
        <end position="182"/>
    </location>
</feature>
<sequence length="522" mass="57914">IQRTIVDTLHKDLSRTLNADECVARGCALQAAMLSPLFKVRDFAVTDFTQQGVEVAWKAAAAAATGDDNEQQHERADDDTSDGSASIKRTEVFQPRSTLNMVKMLTFYRKDAFDLWAQYPNSKDASLGRFTVQVPHSDGAPKKIKVRAKLSLHGTFSIENATMIEEEEYQVVEKERRPKDKQQQQPAGADDDVNMPDASPSATTTTNADHDVNMQPAETAASDKEEYEEVEVTKTKTRTKKTEIPIIRCGVPGMTEEQLIAAEDDESKMRGIDREVAETDEKRNELESYVFESRDKISSPSSKWYEFLSAAQRDELSNILMQTEDWIYDHYDATKAEYMDKLIAIRPLGDGAEYRASEASLRPEAEAKTQDAIQKYRSLAQSPDLAYSHIAIERKQHIIDECQKLESWLSQQKALQARQPLYDTPVYTVAELNAKTDALIKLADGILSEKPPKKEEKQQSTTTNDASESPSADDTPAAAGGDNGESSEEEGGAGGPTVEEVDSSSPDASTKYEASPKDMDVD</sequence>
<dbReference type="EMBL" id="JABANP010000126">
    <property type="protein sequence ID" value="KAF4689354.1"/>
    <property type="molecule type" value="Genomic_DNA"/>
</dbReference>
<evidence type="ECO:0000256" key="2">
    <source>
        <dbReference type="ARBA" id="ARBA00022840"/>
    </source>
</evidence>
<proteinExistence type="predicted"/>
<dbReference type="InterPro" id="IPR013126">
    <property type="entry name" value="Hsp_70_fam"/>
</dbReference>
<protein>
    <submittedName>
        <fullName evidence="4">Uncharacterized protein</fullName>
    </submittedName>
</protein>
<evidence type="ECO:0000313" key="5">
    <source>
        <dbReference type="Proteomes" id="UP000541610"/>
    </source>
</evidence>
<keyword evidence="2" id="KW-0067">ATP-binding</keyword>
<dbReference type="OrthoDB" id="434160at2759"/>
<dbReference type="Proteomes" id="UP000541610">
    <property type="component" value="Unassembled WGS sequence"/>
</dbReference>
<dbReference type="Gene3D" id="1.20.1270.10">
    <property type="match status" value="1"/>
</dbReference>
<comment type="caution">
    <text evidence="4">The sequence shown here is derived from an EMBL/GenBank/DDBJ whole genome shotgun (WGS) entry which is preliminary data.</text>
</comment>